<reference evidence="2" key="1">
    <citation type="journal article" date="2022" name="Mol. Ecol. Resour.">
        <title>The genomes of chicory, endive, great burdock and yacon provide insights into Asteraceae palaeo-polyploidization history and plant inulin production.</title>
        <authorList>
            <person name="Fan W."/>
            <person name="Wang S."/>
            <person name="Wang H."/>
            <person name="Wang A."/>
            <person name="Jiang F."/>
            <person name="Liu H."/>
            <person name="Zhao H."/>
            <person name="Xu D."/>
            <person name="Zhang Y."/>
        </authorList>
    </citation>
    <scope>NUCLEOTIDE SEQUENCE [LARGE SCALE GENOMIC DNA]</scope>
    <source>
        <strain evidence="2">cv. Niubang</strain>
    </source>
</reference>
<proteinExistence type="predicted"/>
<dbReference type="Proteomes" id="UP001055879">
    <property type="component" value="Linkage Group LG09"/>
</dbReference>
<protein>
    <submittedName>
        <fullName evidence="1">Uncharacterized protein</fullName>
    </submittedName>
</protein>
<sequence>MSIQLRADEMEEKYEKPKFEPSRLAMEETKKQMLGNQSAQSPRNGLGCIKTTPQNAQSSRNCVSCIKTPHQSAQSPRHGVGHIKIAHPGVQDGDGMRRVPSEGKINCLCSPTTHVGSFRCRLHRSSNIALISDSQRIKTFLAFLRSNRTIVVVAR</sequence>
<evidence type="ECO:0000313" key="2">
    <source>
        <dbReference type="Proteomes" id="UP001055879"/>
    </source>
</evidence>
<dbReference type="EMBL" id="CM042055">
    <property type="protein sequence ID" value="KAI3703094.1"/>
    <property type="molecule type" value="Genomic_DNA"/>
</dbReference>
<organism evidence="1 2">
    <name type="scientific">Arctium lappa</name>
    <name type="common">Greater burdock</name>
    <name type="synonym">Lappa major</name>
    <dbReference type="NCBI Taxonomy" id="4217"/>
    <lineage>
        <taxon>Eukaryota</taxon>
        <taxon>Viridiplantae</taxon>
        <taxon>Streptophyta</taxon>
        <taxon>Embryophyta</taxon>
        <taxon>Tracheophyta</taxon>
        <taxon>Spermatophyta</taxon>
        <taxon>Magnoliopsida</taxon>
        <taxon>eudicotyledons</taxon>
        <taxon>Gunneridae</taxon>
        <taxon>Pentapetalae</taxon>
        <taxon>asterids</taxon>
        <taxon>campanulids</taxon>
        <taxon>Asterales</taxon>
        <taxon>Asteraceae</taxon>
        <taxon>Carduoideae</taxon>
        <taxon>Cardueae</taxon>
        <taxon>Arctiinae</taxon>
        <taxon>Arctium</taxon>
    </lineage>
</organism>
<comment type="caution">
    <text evidence="1">The sequence shown here is derived from an EMBL/GenBank/DDBJ whole genome shotgun (WGS) entry which is preliminary data.</text>
</comment>
<gene>
    <name evidence="1" type="ORF">L6452_28849</name>
</gene>
<accession>A0ACB8ZYQ0</accession>
<evidence type="ECO:0000313" key="1">
    <source>
        <dbReference type="EMBL" id="KAI3703094.1"/>
    </source>
</evidence>
<name>A0ACB8ZYQ0_ARCLA</name>
<keyword evidence="2" id="KW-1185">Reference proteome</keyword>
<reference evidence="1 2" key="2">
    <citation type="journal article" date="2022" name="Mol. Ecol. Resour.">
        <title>The genomes of chicory, endive, great burdock and yacon provide insights into Asteraceae paleo-polyploidization history and plant inulin production.</title>
        <authorList>
            <person name="Fan W."/>
            <person name="Wang S."/>
            <person name="Wang H."/>
            <person name="Wang A."/>
            <person name="Jiang F."/>
            <person name="Liu H."/>
            <person name="Zhao H."/>
            <person name="Xu D."/>
            <person name="Zhang Y."/>
        </authorList>
    </citation>
    <scope>NUCLEOTIDE SEQUENCE [LARGE SCALE GENOMIC DNA]</scope>
    <source>
        <strain evidence="2">cv. Niubang</strain>
    </source>
</reference>